<keyword evidence="1" id="KW-0732">Signal</keyword>
<reference evidence="3" key="1">
    <citation type="journal article" date="2014" name="Nat. Genet.">
        <title>A reference genome for common bean and genome-wide analysis of dual domestications.</title>
        <authorList>
            <person name="Schmutz J."/>
            <person name="McClean P.E."/>
            <person name="Mamidi S."/>
            <person name="Wu G.A."/>
            <person name="Cannon S.B."/>
            <person name="Grimwood J."/>
            <person name="Jenkins J."/>
            <person name="Shu S."/>
            <person name="Song Q."/>
            <person name="Chavarro C."/>
            <person name="Torres-Torres M."/>
            <person name="Geffroy V."/>
            <person name="Moghaddam S.M."/>
            <person name="Gao D."/>
            <person name="Abernathy B."/>
            <person name="Barry K."/>
            <person name="Blair M."/>
            <person name="Brick M.A."/>
            <person name="Chovatia M."/>
            <person name="Gepts P."/>
            <person name="Goodstein D.M."/>
            <person name="Gonzales M."/>
            <person name="Hellsten U."/>
            <person name="Hyten D.L."/>
            <person name="Jia G."/>
            <person name="Kelly J.D."/>
            <person name="Kudrna D."/>
            <person name="Lee R."/>
            <person name="Richard M.M."/>
            <person name="Miklas P.N."/>
            <person name="Osorno J.M."/>
            <person name="Rodrigues J."/>
            <person name="Thareau V."/>
            <person name="Urrea C.A."/>
            <person name="Wang M."/>
            <person name="Yu Y."/>
            <person name="Zhang M."/>
            <person name="Wing R.A."/>
            <person name="Cregan P.B."/>
            <person name="Rokhsar D.S."/>
            <person name="Jackson S.A."/>
        </authorList>
    </citation>
    <scope>NUCLEOTIDE SEQUENCE [LARGE SCALE GENOMIC DNA]</scope>
    <source>
        <strain evidence="3">cv. G19833</strain>
    </source>
</reference>
<evidence type="ECO:0000256" key="1">
    <source>
        <dbReference type="SAM" id="SignalP"/>
    </source>
</evidence>
<feature type="chain" id="PRO_5004753423" description="Knottin scorpion toxin-like domain-containing protein" evidence="1">
    <location>
        <begin position="21"/>
        <end position="74"/>
    </location>
</feature>
<protein>
    <recommendedName>
        <fullName evidence="4">Knottin scorpion toxin-like domain-containing protein</fullName>
    </recommendedName>
</protein>
<organism evidence="2 3">
    <name type="scientific">Phaseolus vulgaris</name>
    <name type="common">Kidney bean</name>
    <name type="synonym">French bean</name>
    <dbReference type="NCBI Taxonomy" id="3885"/>
    <lineage>
        <taxon>Eukaryota</taxon>
        <taxon>Viridiplantae</taxon>
        <taxon>Streptophyta</taxon>
        <taxon>Embryophyta</taxon>
        <taxon>Tracheophyta</taxon>
        <taxon>Spermatophyta</taxon>
        <taxon>Magnoliopsida</taxon>
        <taxon>eudicotyledons</taxon>
        <taxon>Gunneridae</taxon>
        <taxon>Pentapetalae</taxon>
        <taxon>rosids</taxon>
        <taxon>fabids</taxon>
        <taxon>Fabales</taxon>
        <taxon>Fabaceae</taxon>
        <taxon>Papilionoideae</taxon>
        <taxon>50 kb inversion clade</taxon>
        <taxon>NPAAA clade</taxon>
        <taxon>indigoferoid/millettioid clade</taxon>
        <taxon>Phaseoleae</taxon>
        <taxon>Phaseolus</taxon>
    </lineage>
</organism>
<accession>V7AMY3</accession>
<dbReference type="Gramene" id="ESW05511">
    <property type="protein sequence ID" value="ESW05511"/>
    <property type="gene ID" value="PHAVU_011G185700g"/>
</dbReference>
<evidence type="ECO:0000313" key="3">
    <source>
        <dbReference type="Proteomes" id="UP000000226"/>
    </source>
</evidence>
<dbReference type="SMR" id="V7AMY3"/>
<feature type="signal peptide" evidence="1">
    <location>
        <begin position="1"/>
        <end position="20"/>
    </location>
</feature>
<dbReference type="Proteomes" id="UP000000226">
    <property type="component" value="Chromosome 11"/>
</dbReference>
<dbReference type="OrthoDB" id="1400172at2759"/>
<evidence type="ECO:0008006" key="4">
    <source>
        <dbReference type="Google" id="ProtNLM"/>
    </source>
</evidence>
<dbReference type="AlphaFoldDB" id="V7AMY3"/>
<sequence>MKITFSLMLILVLFIGIGNEGPMKVVEGKNCDVKLYDYCEENCFIDCPKKSQNRAIGFCNNDFRPPICMCRYRC</sequence>
<evidence type="ECO:0000313" key="2">
    <source>
        <dbReference type="EMBL" id="ESW05511.1"/>
    </source>
</evidence>
<gene>
    <name evidence="2" type="ORF">PHAVU_011G185700g</name>
</gene>
<name>V7AMY3_PHAVU</name>
<dbReference type="OMA" id="LPLCNEW"/>
<dbReference type="EMBL" id="CM002298">
    <property type="protein sequence ID" value="ESW05511.1"/>
    <property type="molecule type" value="Genomic_DNA"/>
</dbReference>
<keyword evidence="3" id="KW-1185">Reference proteome</keyword>
<proteinExistence type="predicted"/>